<comment type="similarity">
    <text evidence="2 8">Belongs to the glutamyl-tRNA reductase family.</text>
</comment>
<proteinExistence type="inferred from homology"/>
<feature type="binding site" evidence="8 10">
    <location>
        <position position="120"/>
    </location>
    <ligand>
        <name>substrate</name>
    </ligand>
</feature>
<evidence type="ECO:0000259" key="15">
    <source>
        <dbReference type="Pfam" id="PF05201"/>
    </source>
</evidence>
<keyword evidence="5 8" id="KW-0560">Oxidoreductase</keyword>
<evidence type="ECO:0000256" key="2">
    <source>
        <dbReference type="ARBA" id="ARBA00005916"/>
    </source>
</evidence>
<dbReference type="GO" id="GO:0019353">
    <property type="term" value="P:protoporphyrinogen IX biosynthetic process from glutamate"/>
    <property type="evidence" value="ECO:0007669"/>
    <property type="project" value="TreeGrafter"/>
</dbReference>
<dbReference type="Proteomes" id="UP000198815">
    <property type="component" value="Unassembled WGS sequence"/>
</dbReference>
<keyword evidence="17" id="KW-1185">Reference proteome</keyword>
<feature type="binding site" evidence="8 10">
    <location>
        <begin position="46"/>
        <end position="49"/>
    </location>
    <ligand>
        <name>substrate</name>
    </ligand>
</feature>
<evidence type="ECO:0000313" key="16">
    <source>
        <dbReference type="EMBL" id="SER88690.1"/>
    </source>
</evidence>
<dbReference type="EC" id="1.2.1.70" evidence="3 8"/>
<dbReference type="InterPro" id="IPR000343">
    <property type="entry name" value="4pyrrol_synth_GluRdtase"/>
</dbReference>
<feature type="binding site" evidence="8 11">
    <location>
        <begin position="189"/>
        <end position="194"/>
    </location>
    <ligand>
        <name>NADP(+)</name>
        <dbReference type="ChEBI" id="CHEBI:58349"/>
    </ligand>
</feature>
<evidence type="ECO:0000256" key="6">
    <source>
        <dbReference type="ARBA" id="ARBA00023244"/>
    </source>
</evidence>
<dbReference type="SUPFAM" id="SSF69742">
    <property type="entry name" value="Glutamyl tRNA-reductase catalytic, N-terminal domain"/>
    <property type="match status" value="1"/>
</dbReference>
<evidence type="ECO:0000256" key="8">
    <source>
        <dbReference type="HAMAP-Rule" id="MF_00087"/>
    </source>
</evidence>
<evidence type="ECO:0000256" key="3">
    <source>
        <dbReference type="ARBA" id="ARBA00012970"/>
    </source>
</evidence>
<feature type="binding site" evidence="8 10">
    <location>
        <position position="109"/>
    </location>
    <ligand>
        <name>substrate</name>
    </ligand>
</feature>
<dbReference type="SUPFAM" id="SSF51735">
    <property type="entry name" value="NAD(P)-binding Rossmann-fold domains"/>
    <property type="match status" value="1"/>
</dbReference>
<feature type="domain" description="Quinate/shikimate 5-dehydrogenase/glutamyl-tRNA reductase" evidence="14">
    <location>
        <begin position="172"/>
        <end position="303"/>
    </location>
</feature>
<accession>A0A1H9SUM7</accession>
<name>A0A1H9SUM7_9ACTN</name>
<comment type="pathway">
    <text evidence="1 8">Porphyrin-containing compound metabolism; protoporphyrin-IX biosynthesis; 5-aminolevulinate from L-glutamyl-tRNA(Glu): step 1/2.</text>
</comment>
<feature type="domain" description="Tetrapyrrole biosynthesis glutamyl-tRNA reductase dimerisation" evidence="13">
    <location>
        <begin position="318"/>
        <end position="414"/>
    </location>
</feature>
<dbReference type="Pfam" id="PF05201">
    <property type="entry name" value="GlutR_N"/>
    <property type="match status" value="1"/>
</dbReference>
<dbReference type="UniPathway" id="UPA00251">
    <property type="reaction ID" value="UER00316"/>
</dbReference>
<sequence length="418" mass="43784">MHIHVVGVDHESASLSALASVGPADALAARVMAREPAIAGAVLLSTCNRFELVTDVCDGTDADTVLALVRRELEALCPQVDPLMLAGLSVTSDEAAVRHLFTVGAGLLSAVIGDKQVAGQLRRAYESASERGQCTARLHRLFHSCLHTSRTVASTTSLGAVGRSAAGVGLDLATRGRADLRGTRVLLVGTGSFARVVVAELVSRRAKEIMCWSASGRAPEFAAHHQVRPVPGGSLVAALREAQLVVTCSGNGVVLDEQTVLAARPELAAPAVADFPVVDLSLAGDVAASVAQLPGVRVVSLAEVVAKANGTQAEVIEEAQRVVEHGVREYLAKERSRAADPLVAALRQHVAMLVDAEIARCHAKESEEVAAAVERSLRHAAGALLHTPMVRVSQLVEQGRLEECTEALATLFGIEVEQ</sequence>
<dbReference type="SUPFAM" id="SSF69075">
    <property type="entry name" value="Glutamyl tRNA-reductase dimerization domain"/>
    <property type="match status" value="1"/>
</dbReference>
<evidence type="ECO:0000256" key="9">
    <source>
        <dbReference type="PIRSR" id="PIRSR000445-1"/>
    </source>
</evidence>
<evidence type="ECO:0000256" key="5">
    <source>
        <dbReference type="ARBA" id="ARBA00023002"/>
    </source>
</evidence>
<gene>
    <name evidence="8" type="primary">hemA</name>
    <name evidence="16" type="ORF">SAMN05443377_11624</name>
</gene>
<feature type="domain" description="Glutamyl-tRNA reductase N-terminal" evidence="15">
    <location>
        <begin position="6"/>
        <end position="156"/>
    </location>
</feature>
<reference evidence="16 17" key="1">
    <citation type="submission" date="2016-10" db="EMBL/GenBank/DDBJ databases">
        <authorList>
            <person name="de Groot N.N."/>
        </authorList>
    </citation>
    <scope>NUCLEOTIDE SEQUENCE [LARGE SCALE GENOMIC DNA]</scope>
    <source>
        <strain evidence="16 17">DSM 16859</strain>
    </source>
</reference>
<dbReference type="OrthoDB" id="110209at2"/>
<dbReference type="PANTHER" id="PTHR43013">
    <property type="entry name" value="GLUTAMYL-TRNA REDUCTASE"/>
    <property type="match status" value="1"/>
</dbReference>
<dbReference type="PIRSF" id="PIRSF000445">
    <property type="entry name" value="4pyrrol_synth_GluRdtase"/>
    <property type="match status" value="1"/>
</dbReference>
<dbReference type="GO" id="GO:0008883">
    <property type="term" value="F:glutamyl-tRNA reductase activity"/>
    <property type="evidence" value="ECO:0007669"/>
    <property type="project" value="UniProtKB-UniRule"/>
</dbReference>
<dbReference type="InterPro" id="IPR036453">
    <property type="entry name" value="GluRdtase_dimer_dom_sf"/>
</dbReference>
<dbReference type="InterPro" id="IPR015895">
    <property type="entry name" value="4pyrrol_synth_GluRdtase_N"/>
</dbReference>
<feature type="active site" description="Nucleophile" evidence="8 9">
    <location>
        <position position="47"/>
    </location>
</feature>
<dbReference type="InterPro" id="IPR036291">
    <property type="entry name" value="NAD(P)-bd_dom_sf"/>
</dbReference>
<dbReference type="HAMAP" id="MF_00087">
    <property type="entry name" value="Glu_tRNA_reductase"/>
    <property type="match status" value="1"/>
</dbReference>
<evidence type="ECO:0000256" key="12">
    <source>
        <dbReference type="PIRSR" id="PIRSR000445-4"/>
    </source>
</evidence>
<dbReference type="Gene3D" id="3.30.460.30">
    <property type="entry name" value="Glutamyl-tRNA reductase, N-terminal domain"/>
    <property type="match status" value="1"/>
</dbReference>
<evidence type="ECO:0000256" key="1">
    <source>
        <dbReference type="ARBA" id="ARBA00005059"/>
    </source>
</evidence>
<keyword evidence="4 8" id="KW-0521">NADP</keyword>
<feature type="site" description="Important for activity" evidence="8 12">
    <location>
        <position position="99"/>
    </location>
</feature>
<comment type="domain">
    <text evidence="8">Possesses an unusual extended V-shaped dimeric structure with each monomer consisting of three distinct domains arranged along a curved 'spinal' alpha-helix. The N-terminal catalytic domain specifically recognizes the glutamate moiety of the substrate. The second domain is the NADPH-binding domain, and the third C-terminal domain is responsible for dimerization.</text>
</comment>
<dbReference type="Pfam" id="PF00745">
    <property type="entry name" value="GlutR_dimer"/>
    <property type="match status" value="1"/>
</dbReference>
<evidence type="ECO:0000256" key="7">
    <source>
        <dbReference type="ARBA" id="ARBA00047464"/>
    </source>
</evidence>
<dbReference type="InterPro" id="IPR015896">
    <property type="entry name" value="4pyrrol_synth_GluRdtase_dimer"/>
</dbReference>
<dbReference type="PANTHER" id="PTHR43013:SF1">
    <property type="entry name" value="GLUTAMYL-TRNA REDUCTASE"/>
    <property type="match status" value="1"/>
</dbReference>
<evidence type="ECO:0000256" key="10">
    <source>
        <dbReference type="PIRSR" id="PIRSR000445-2"/>
    </source>
</evidence>
<evidence type="ECO:0000313" key="17">
    <source>
        <dbReference type="Proteomes" id="UP000198815"/>
    </source>
</evidence>
<comment type="function">
    <text evidence="8">Catalyzes the NADPH-dependent reduction of glutamyl-tRNA(Glu) to glutamate 1-semialdehyde (GSA).</text>
</comment>
<comment type="miscellaneous">
    <text evidence="8">During catalysis, the active site Cys acts as a nucleophile attacking the alpha-carbonyl group of tRNA-bound glutamate with the formation of a thioester intermediate between enzyme and glutamate, and the concomitant release of tRNA(Glu). The thioester intermediate is finally reduced by direct hydride transfer from NADPH, to form the product GSA.</text>
</comment>
<dbReference type="Pfam" id="PF01488">
    <property type="entry name" value="Shikimate_DH"/>
    <property type="match status" value="1"/>
</dbReference>
<dbReference type="RefSeq" id="WP_091970014.1">
    <property type="nucleotide sequence ID" value="NZ_FOGZ01000016.1"/>
</dbReference>
<keyword evidence="6 8" id="KW-0627">Porphyrin biosynthesis</keyword>
<dbReference type="InterPro" id="IPR036343">
    <property type="entry name" value="GluRdtase_N_sf"/>
</dbReference>
<evidence type="ECO:0000256" key="11">
    <source>
        <dbReference type="PIRSR" id="PIRSR000445-3"/>
    </source>
</evidence>
<feature type="binding site" evidence="8 10">
    <location>
        <begin position="114"/>
        <end position="116"/>
    </location>
    <ligand>
        <name>substrate</name>
    </ligand>
</feature>
<organism evidence="16 17">
    <name type="scientific">Propionibacterium cyclohexanicum</name>
    <dbReference type="NCBI Taxonomy" id="64702"/>
    <lineage>
        <taxon>Bacteria</taxon>
        <taxon>Bacillati</taxon>
        <taxon>Actinomycetota</taxon>
        <taxon>Actinomycetes</taxon>
        <taxon>Propionibacteriales</taxon>
        <taxon>Propionibacteriaceae</taxon>
        <taxon>Propionibacterium</taxon>
    </lineage>
</organism>
<evidence type="ECO:0000259" key="13">
    <source>
        <dbReference type="Pfam" id="PF00745"/>
    </source>
</evidence>
<dbReference type="EMBL" id="FOGZ01000016">
    <property type="protein sequence ID" value="SER88690.1"/>
    <property type="molecule type" value="Genomic_DNA"/>
</dbReference>
<dbReference type="InterPro" id="IPR006151">
    <property type="entry name" value="Shikm_DH/Glu-tRNA_Rdtase"/>
</dbReference>
<dbReference type="GO" id="GO:0050661">
    <property type="term" value="F:NADP binding"/>
    <property type="evidence" value="ECO:0007669"/>
    <property type="project" value="InterPro"/>
</dbReference>
<evidence type="ECO:0000256" key="4">
    <source>
        <dbReference type="ARBA" id="ARBA00022857"/>
    </source>
</evidence>
<evidence type="ECO:0000259" key="14">
    <source>
        <dbReference type="Pfam" id="PF01488"/>
    </source>
</evidence>
<comment type="subunit">
    <text evidence="8">Homodimer.</text>
</comment>
<dbReference type="AlphaFoldDB" id="A0A1H9SUM7"/>
<protein>
    <recommendedName>
        <fullName evidence="3 8">Glutamyl-tRNA reductase</fullName>
        <shortName evidence="8">GluTR</shortName>
        <ecNumber evidence="3 8">1.2.1.70</ecNumber>
    </recommendedName>
</protein>
<dbReference type="STRING" id="64702.SAMN05443377_11624"/>
<dbReference type="Gene3D" id="3.40.50.720">
    <property type="entry name" value="NAD(P)-binding Rossmann-like Domain"/>
    <property type="match status" value="1"/>
</dbReference>
<comment type="catalytic activity">
    <reaction evidence="7 8">
        <text>(S)-4-amino-5-oxopentanoate + tRNA(Glu) + NADP(+) = L-glutamyl-tRNA(Glu) + NADPH + H(+)</text>
        <dbReference type="Rhea" id="RHEA:12344"/>
        <dbReference type="Rhea" id="RHEA-COMP:9663"/>
        <dbReference type="Rhea" id="RHEA-COMP:9680"/>
        <dbReference type="ChEBI" id="CHEBI:15378"/>
        <dbReference type="ChEBI" id="CHEBI:57501"/>
        <dbReference type="ChEBI" id="CHEBI:57783"/>
        <dbReference type="ChEBI" id="CHEBI:58349"/>
        <dbReference type="ChEBI" id="CHEBI:78442"/>
        <dbReference type="ChEBI" id="CHEBI:78520"/>
        <dbReference type="EC" id="1.2.1.70"/>
    </reaction>
</comment>